<dbReference type="Proteomes" id="UP000272412">
    <property type="component" value="Unassembled WGS sequence"/>
</dbReference>
<dbReference type="AlphaFoldDB" id="A0A3N4NBC1"/>
<sequence>MQKNRTSITERLKKSRNPAFRRQQAHEWADKWEDDYLNLLAKIKRAINNGSTDELAELFADLRALQQPKFVALHNVIDELISPTREQTEE</sequence>
<protein>
    <submittedName>
        <fullName evidence="1">Uncharacterized protein</fullName>
    </submittedName>
</protein>
<dbReference type="OrthoDB" id="9232736at2"/>
<dbReference type="EMBL" id="RPFL01000007">
    <property type="protein sequence ID" value="RPD89390.1"/>
    <property type="molecule type" value="Genomic_DNA"/>
</dbReference>
<comment type="caution">
    <text evidence="1">The sequence shown here is derived from an EMBL/GenBank/DDBJ whole genome shotgun (WGS) entry which is preliminary data.</text>
</comment>
<reference evidence="1 2" key="1">
    <citation type="submission" date="2018-11" db="EMBL/GenBank/DDBJ databases">
        <title>Neisseria weixii sp. nov. isolated from the rectal contents of plateau pika (Ochotona cruzoniae).</title>
        <authorList>
            <person name="Zhang G."/>
        </authorList>
    </citation>
    <scope>NUCLEOTIDE SEQUENCE [LARGE SCALE GENOMIC DNA]</scope>
    <source>
        <strain evidence="1 2">10009</strain>
    </source>
</reference>
<accession>A0A3N4NBC1</accession>
<name>A0A3N4NBC1_9NEIS</name>
<dbReference type="RefSeq" id="WP_123804583.1">
    <property type="nucleotide sequence ID" value="NZ_RPFL01000007.1"/>
</dbReference>
<evidence type="ECO:0000313" key="1">
    <source>
        <dbReference type="EMBL" id="RPD89390.1"/>
    </source>
</evidence>
<proteinExistence type="predicted"/>
<evidence type="ECO:0000313" key="2">
    <source>
        <dbReference type="Proteomes" id="UP000272412"/>
    </source>
</evidence>
<organism evidence="1 2">
    <name type="scientific">Neisseria weixii</name>
    <dbReference type="NCBI Taxonomy" id="1853276"/>
    <lineage>
        <taxon>Bacteria</taxon>
        <taxon>Pseudomonadati</taxon>
        <taxon>Pseudomonadota</taxon>
        <taxon>Betaproteobacteria</taxon>
        <taxon>Neisseriales</taxon>
        <taxon>Neisseriaceae</taxon>
        <taxon>Neisseria</taxon>
    </lineage>
</organism>
<gene>
    <name evidence="1" type="ORF">EGK74_04000</name>
</gene>
<keyword evidence="2" id="KW-1185">Reference proteome</keyword>